<comment type="caution">
    <text evidence="1">The sequence shown here is derived from an EMBL/GenBank/DDBJ whole genome shotgun (WGS) entry which is preliminary data.</text>
</comment>
<protein>
    <submittedName>
        <fullName evidence="1">3968_t:CDS:1</fullName>
    </submittedName>
</protein>
<reference evidence="1" key="1">
    <citation type="submission" date="2021-06" db="EMBL/GenBank/DDBJ databases">
        <authorList>
            <person name="Kallberg Y."/>
            <person name="Tangrot J."/>
            <person name="Rosling A."/>
        </authorList>
    </citation>
    <scope>NUCLEOTIDE SEQUENCE</scope>
    <source>
        <strain evidence="1">AU212A</strain>
    </source>
</reference>
<name>A0ACA9MLN3_9GLOM</name>
<proteinExistence type="predicted"/>
<evidence type="ECO:0000313" key="1">
    <source>
        <dbReference type="EMBL" id="CAG8600576.1"/>
    </source>
</evidence>
<organism evidence="1 2">
    <name type="scientific">Scutellospora calospora</name>
    <dbReference type="NCBI Taxonomy" id="85575"/>
    <lineage>
        <taxon>Eukaryota</taxon>
        <taxon>Fungi</taxon>
        <taxon>Fungi incertae sedis</taxon>
        <taxon>Mucoromycota</taxon>
        <taxon>Glomeromycotina</taxon>
        <taxon>Glomeromycetes</taxon>
        <taxon>Diversisporales</taxon>
        <taxon>Gigasporaceae</taxon>
        <taxon>Scutellospora</taxon>
    </lineage>
</organism>
<dbReference type="EMBL" id="CAJVPM010014341">
    <property type="protein sequence ID" value="CAG8600576.1"/>
    <property type="molecule type" value="Genomic_DNA"/>
</dbReference>
<keyword evidence="2" id="KW-1185">Reference proteome</keyword>
<feature type="non-terminal residue" evidence="1">
    <location>
        <position position="266"/>
    </location>
</feature>
<sequence length="266" mass="30388">MTDSPRTSTGYDDMYSDIIKNNNYYEDVTHNQTPQASDAIPIPSPIPEPPEKSFNNEISPNIKFPTHVKIYRTINTFKILALILYVVLWIYKIIYNAVKISSDPSFANLPYPIYYNPSASYGGAIIMTLVFTLSIIFLVIEFAYLFLTYRQLFITKSHAIVSLLIFFIYLAFALAFNIVVGLGILNSDIYSAMITLLWIIPLLSLLEFFAGYSEWPIIGEFTIRGLNSYYIKNALTISIVGIINLIFEAILFVFHRFQFSESVLKI</sequence>
<evidence type="ECO:0000313" key="2">
    <source>
        <dbReference type="Proteomes" id="UP000789860"/>
    </source>
</evidence>
<dbReference type="Proteomes" id="UP000789860">
    <property type="component" value="Unassembled WGS sequence"/>
</dbReference>
<accession>A0ACA9MLN3</accession>
<gene>
    <name evidence="1" type="ORF">SCALOS_LOCUS6911</name>
</gene>